<name>A0A1L9SAV3_9EURO</name>
<organism evidence="2 3">
    <name type="scientific">Penicilliopsis zonata CBS 506.65</name>
    <dbReference type="NCBI Taxonomy" id="1073090"/>
    <lineage>
        <taxon>Eukaryota</taxon>
        <taxon>Fungi</taxon>
        <taxon>Dikarya</taxon>
        <taxon>Ascomycota</taxon>
        <taxon>Pezizomycotina</taxon>
        <taxon>Eurotiomycetes</taxon>
        <taxon>Eurotiomycetidae</taxon>
        <taxon>Eurotiales</taxon>
        <taxon>Aspergillaceae</taxon>
        <taxon>Penicilliopsis</taxon>
    </lineage>
</organism>
<evidence type="ECO:0000256" key="1">
    <source>
        <dbReference type="SAM" id="SignalP"/>
    </source>
</evidence>
<evidence type="ECO:0000313" key="3">
    <source>
        <dbReference type="Proteomes" id="UP000184188"/>
    </source>
</evidence>
<evidence type="ECO:0000313" key="2">
    <source>
        <dbReference type="EMBL" id="OJJ44247.1"/>
    </source>
</evidence>
<feature type="chain" id="PRO_5011978988" evidence="1">
    <location>
        <begin position="19"/>
        <end position="259"/>
    </location>
</feature>
<dbReference type="GeneID" id="34610154"/>
<proteinExistence type="predicted"/>
<keyword evidence="3" id="KW-1185">Reference proteome</keyword>
<dbReference type="RefSeq" id="XP_022578757.1">
    <property type="nucleotide sequence ID" value="XM_022723689.1"/>
</dbReference>
<gene>
    <name evidence="2" type="ORF">ASPZODRAFT_135037</name>
</gene>
<feature type="signal peptide" evidence="1">
    <location>
        <begin position="1"/>
        <end position="18"/>
    </location>
</feature>
<keyword evidence="1" id="KW-0732">Signal</keyword>
<dbReference type="Proteomes" id="UP000184188">
    <property type="component" value="Unassembled WGS sequence"/>
</dbReference>
<reference evidence="3" key="1">
    <citation type="journal article" date="2017" name="Genome Biol.">
        <title>Comparative genomics reveals high biological diversity and specific adaptations in the industrially and medically important fungal genus Aspergillus.</title>
        <authorList>
            <person name="de Vries R.P."/>
            <person name="Riley R."/>
            <person name="Wiebenga A."/>
            <person name="Aguilar-Osorio G."/>
            <person name="Amillis S."/>
            <person name="Uchima C.A."/>
            <person name="Anderluh G."/>
            <person name="Asadollahi M."/>
            <person name="Askin M."/>
            <person name="Barry K."/>
            <person name="Battaglia E."/>
            <person name="Bayram O."/>
            <person name="Benocci T."/>
            <person name="Braus-Stromeyer S.A."/>
            <person name="Caldana C."/>
            <person name="Canovas D."/>
            <person name="Cerqueira G.C."/>
            <person name="Chen F."/>
            <person name="Chen W."/>
            <person name="Choi C."/>
            <person name="Clum A."/>
            <person name="Dos Santos R.A."/>
            <person name="Damasio A.R."/>
            <person name="Diallinas G."/>
            <person name="Emri T."/>
            <person name="Fekete E."/>
            <person name="Flipphi M."/>
            <person name="Freyberg S."/>
            <person name="Gallo A."/>
            <person name="Gournas C."/>
            <person name="Habgood R."/>
            <person name="Hainaut M."/>
            <person name="Harispe M.L."/>
            <person name="Henrissat B."/>
            <person name="Hilden K.S."/>
            <person name="Hope R."/>
            <person name="Hossain A."/>
            <person name="Karabika E."/>
            <person name="Karaffa L."/>
            <person name="Karanyi Z."/>
            <person name="Krasevec N."/>
            <person name="Kuo A."/>
            <person name="Kusch H."/>
            <person name="LaButti K."/>
            <person name="Lagendijk E.L."/>
            <person name="Lapidus A."/>
            <person name="Levasseur A."/>
            <person name="Lindquist E."/>
            <person name="Lipzen A."/>
            <person name="Logrieco A.F."/>
            <person name="MacCabe A."/>
            <person name="Maekelae M.R."/>
            <person name="Malavazi I."/>
            <person name="Melin P."/>
            <person name="Meyer V."/>
            <person name="Mielnichuk N."/>
            <person name="Miskei M."/>
            <person name="Molnar A.P."/>
            <person name="Mule G."/>
            <person name="Ngan C.Y."/>
            <person name="Orejas M."/>
            <person name="Orosz E."/>
            <person name="Ouedraogo J.P."/>
            <person name="Overkamp K.M."/>
            <person name="Park H.-S."/>
            <person name="Perrone G."/>
            <person name="Piumi F."/>
            <person name="Punt P.J."/>
            <person name="Ram A.F."/>
            <person name="Ramon A."/>
            <person name="Rauscher S."/>
            <person name="Record E."/>
            <person name="Riano-Pachon D.M."/>
            <person name="Robert V."/>
            <person name="Roehrig J."/>
            <person name="Ruller R."/>
            <person name="Salamov A."/>
            <person name="Salih N.S."/>
            <person name="Samson R.A."/>
            <person name="Sandor E."/>
            <person name="Sanguinetti M."/>
            <person name="Schuetze T."/>
            <person name="Sepcic K."/>
            <person name="Shelest E."/>
            <person name="Sherlock G."/>
            <person name="Sophianopoulou V."/>
            <person name="Squina F.M."/>
            <person name="Sun H."/>
            <person name="Susca A."/>
            <person name="Todd R.B."/>
            <person name="Tsang A."/>
            <person name="Unkles S.E."/>
            <person name="van de Wiele N."/>
            <person name="van Rossen-Uffink D."/>
            <person name="Oliveira J.V."/>
            <person name="Vesth T.C."/>
            <person name="Visser J."/>
            <person name="Yu J.-H."/>
            <person name="Zhou M."/>
            <person name="Andersen M.R."/>
            <person name="Archer D.B."/>
            <person name="Baker S.E."/>
            <person name="Benoit I."/>
            <person name="Brakhage A.A."/>
            <person name="Braus G.H."/>
            <person name="Fischer R."/>
            <person name="Frisvad J.C."/>
            <person name="Goldman G.H."/>
            <person name="Houbraken J."/>
            <person name="Oakley B."/>
            <person name="Pocsi I."/>
            <person name="Scazzocchio C."/>
            <person name="Seiboth B."/>
            <person name="vanKuyk P.A."/>
            <person name="Wortman J."/>
            <person name="Dyer P.S."/>
            <person name="Grigoriev I.V."/>
        </authorList>
    </citation>
    <scope>NUCLEOTIDE SEQUENCE [LARGE SCALE GENOMIC DNA]</scope>
    <source>
        <strain evidence="3">CBS 506.65</strain>
    </source>
</reference>
<dbReference type="AlphaFoldDB" id="A0A1L9SAV3"/>
<accession>A0A1L9SAV3</accession>
<dbReference type="OrthoDB" id="4480078at2759"/>
<sequence length="259" mass="28608">MNRSRLLVALLLPPLAVGYGTHKGLSFLEAKYPPLDPETTSSVTLRTPTRRQSRRCAYVDVYGARIPLKLLLANDSTTVEHTTSTSLQEVWARALLSSPIMRTQASVFGFLGGKGYTPGDLGDSPAGFAPDERTGSPRSLLHGAFTVEQAPGGENGNGGNGLLVSWTMPDDLREFFEKIARWGYPWRLMSGGRHEMSVSEPFFLGGEAWVEVRFSSAHDYEIVEGEKTQKIIPDWTGRLHRGYARLVLDDAVRNLEKKS</sequence>
<dbReference type="STRING" id="1073090.A0A1L9SAV3"/>
<dbReference type="EMBL" id="KV878348">
    <property type="protein sequence ID" value="OJJ44247.1"/>
    <property type="molecule type" value="Genomic_DNA"/>
</dbReference>
<protein>
    <submittedName>
        <fullName evidence="2">Uncharacterized protein</fullName>
    </submittedName>
</protein>
<dbReference type="VEuPathDB" id="FungiDB:ASPZODRAFT_135037"/>